<gene>
    <name evidence="1" type="ORF">L6452_37710</name>
</gene>
<comment type="caution">
    <text evidence="1">The sequence shown here is derived from an EMBL/GenBank/DDBJ whole genome shotgun (WGS) entry which is preliminary data.</text>
</comment>
<protein>
    <submittedName>
        <fullName evidence="1">Uncharacterized protein</fullName>
    </submittedName>
</protein>
<evidence type="ECO:0000313" key="2">
    <source>
        <dbReference type="Proteomes" id="UP001055879"/>
    </source>
</evidence>
<organism evidence="1 2">
    <name type="scientific">Arctium lappa</name>
    <name type="common">Greater burdock</name>
    <name type="synonym">Lappa major</name>
    <dbReference type="NCBI Taxonomy" id="4217"/>
    <lineage>
        <taxon>Eukaryota</taxon>
        <taxon>Viridiplantae</taxon>
        <taxon>Streptophyta</taxon>
        <taxon>Embryophyta</taxon>
        <taxon>Tracheophyta</taxon>
        <taxon>Spermatophyta</taxon>
        <taxon>Magnoliopsida</taxon>
        <taxon>eudicotyledons</taxon>
        <taxon>Gunneridae</taxon>
        <taxon>Pentapetalae</taxon>
        <taxon>asterids</taxon>
        <taxon>campanulids</taxon>
        <taxon>Asterales</taxon>
        <taxon>Asteraceae</taxon>
        <taxon>Carduoideae</taxon>
        <taxon>Cardueae</taxon>
        <taxon>Arctiinae</taxon>
        <taxon>Arctium</taxon>
    </lineage>
</organism>
<reference evidence="2" key="1">
    <citation type="journal article" date="2022" name="Mol. Ecol. Resour.">
        <title>The genomes of chicory, endive, great burdock and yacon provide insights into Asteraceae palaeo-polyploidization history and plant inulin production.</title>
        <authorList>
            <person name="Fan W."/>
            <person name="Wang S."/>
            <person name="Wang H."/>
            <person name="Wang A."/>
            <person name="Jiang F."/>
            <person name="Liu H."/>
            <person name="Zhao H."/>
            <person name="Xu D."/>
            <person name="Zhang Y."/>
        </authorList>
    </citation>
    <scope>NUCLEOTIDE SEQUENCE [LARGE SCALE GENOMIC DNA]</scope>
    <source>
        <strain evidence="2">cv. Niubang</strain>
    </source>
</reference>
<sequence length="210" mass="24155">MEIRKWLEDLLKFTVAMFDEGLVSVLGLMRFTVIHGSQRLGALGGGASFDDDGRRERTGEEELICRRNEKQEHFSFTEFHEFVEFTAEDVRTSESELNSVVLACNSEMILLPMNEPVYGTKRKSQIQTYLEHNEGARVQHLALTSEDIFRALGEMRKRSGVSGFEFMPSPSPTYYQNLKKRVDDVLSREQIKECEELGILVLSSCRRRHV</sequence>
<name>A0ACB8Y7W1_ARCLA</name>
<reference evidence="1 2" key="2">
    <citation type="journal article" date="2022" name="Mol. Ecol. Resour.">
        <title>The genomes of chicory, endive, great burdock and yacon provide insights into Asteraceae paleo-polyploidization history and plant inulin production.</title>
        <authorList>
            <person name="Fan W."/>
            <person name="Wang S."/>
            <person name="Wang H."/>
            <person name="Wang A."/>
            <person name="Jiang F."/>
            <person name="Liu H."/>
            <person name="Zhao H."/>
            <person name="Xu D."/>
            <person name="Zhang Y."/>
        </authorList>
    </citation>
    <scope>NUCLEOTIDE SEQUENCE [LARGE SCALE GENOMIC DNA]</scope>
    <source>
        <strain evidence="2">cv. Niubang</strain>
    </source>
</reference>
<accession>A0ACB8Y7W1</accession>
<dbReference type="EMBL" id="CM042060">
    <property type="protein sequence ID" value="KAI3678419.1"/>
    <property type="molecule type" value="Genomic_DNA"/>
</dbReference>
<dbReference type="Proteomes" id="UP001055879">
    <property type="component" value="Linkage Group LG14"/>
</dbReference>
<keyword evidence="2" id="KW-1185">Reference proteome</keyword>
<proteinExistence type="predicted"/>
<evidence type="ECO:0000313" key="1">
    <source>
        <dbReference type="EMBL" id="KAI3678419.1"/>
    </source>
</evidence>